<dbReference type="InterPro" id="IPR018540">
    <property type="entry name" value="Spo0E-like"/>
</dbReference>
<dbReference type="InterPro" id="IPR036638">
    <property type="entry name" value="HLH_DNA-bd_sf"/>
</dbReference>
<protein>
    <recommendedName>
        <fullName evidence="3">Aspartyl-phosphate phosphatase Spo0E family protein</fullName>
    </recommendedName>
</protein>
<dbReference type="Proteomes" id="UP000717624">
    <property type="component" value="Unassembled WGS sequence"/>
</dbReference>
<dbReference type="SUPFAM" id="SSF140500">
    <property type="entry name" value="BAS1536-like"/>
    <property type="match status" value="1"/>
</dbReference>
<dbReference type="Gene3D" id="4.10.280.10">
    <property type="entry name" value="Helix-loop-helix DNA-binding domain"/>
    <property type="match status" value="1"/>
</dbReference>
<dbReference type="GO" id="GO:0046983">
    <property type="term" value="F:protein dimerization activity"/>
    <property type="evidence" value="ECO:0007669"/>
    <property type="project" value="InterPro"/>
</dbReference>
<dbReference type="InterPro" id="IPR037208">
    <property type="entry name" value="Spo0E-like_sf"/>
</dbReference>
<dbReference type="GO" id="GO:0043937">
    <property type="term" value="P:regulation of sporulation"/>
    <property type="evidence" value="ECO:0007669"/>
    <property type="project" value="InterPro"/>
</dbReference>
<sequence length="51" mass="6127">MNNEFVLEQIEQLRQELNDRYKKSGIISPELVELSVKLDQLLNKLHFFPRL</sequence>
<proteinExistence type="predicted"/>
<dbReference type="Pfam" id="PF09388">
    <property type="entry name" value="SpoOE-like"/>
    <property type="match status" value="1"/>
</dbReference>
<gene>
    <name evidence="1" type="ORF">JOD01_002946</name>
</gene>
<evidence type="ECO:0008006" key="3">
    <source>
        <dbReference type="Google" id="ProtNLM"/>
    </source>
</evidence>
<dbReference type="RefSeq" id="WP_204519024.1">
    <property type="nucleotide sequence ID" value="NZ_BAABIN010000003.1"/>
</dbReference>
<reference evidence="1" key="1">
    <citation type="submission" date="2021-01" db="EMBL/GenBank/DDBJ databases">
        <title>Genomic Encyclopedia of Type Strains, Phase IV (KMG-IV): sequencing the most valuable type-strain genomes for metagenomic binning, comparative biology and taxonomic classification.</title>
        <authorList>
            <person name="Goeker M."/>
        </authorList>
    </citation>
    <scope>NUCLEOTIDE SEQUENCE</scope>
    <source>
        <strain evidence="1">DSM 25523</strain>
    </source>
</reference>
<evidence type="ECO:0000313" key="1">
    <source>
        <dbReference type="EMBL" id="MBM7591307.1"/>
    </source>
</evidence>
<dbReference type="AlphaFoldDB" id="A0A938XW79"/>
<keyword evidence="2" id="KW-1185">Reference proteome</keyword>
<organism evidence="1 2">
    <name type="scientific">Brevibacillus fulvus</name>
    <dbReference type="NCBI Taxonomy" id="1125967"/>
    <lineage>
        <taxon>Bacteria</taxon>
        <taxon>Bacillati</taxon>
        <taxon>Bacillota</taxon>
        <taxon>Bacilli</taxon>
        <taxon>Bacillales</taxon>
        <taxon>Paenibacillaceae</taxon>
        <taxon>Brevibacillus</taxon>
    </lineage>
</organism>
<evidence type="ECO:0000313" key="2">
    <source>
        <dbReference type="Proteomes" id="UP000717624"/>
    </source>
</evidence>
<name>A0A938XW79_9BACL</name>
<accession>A0A938XW79</accession>
<dbReference type="EMBL" id="JAFBEB010000011">
    <property type="protein sequence ID" value="MBM7591307.1"/>
    <property type="molecule type" value="Genomic_DNA"/>
</dbReference>
<comment type="caution">
    <text evidence="1">The sequence shown here is derived from an EMBL/GenBank/DDBJ whole genome shotgun (WGS) entry which is preliminary data.</text>
</comment>